<keyword evidence="1" id="KW-0472">Membrane</keyword>
<dbReference type="AlphaFoldDB" id="B8KTC2"/>
<dbReference type="Proteomes" id="UP000004699">
    <property type="component" value="Unassembled WGS sequence"/>
</dbReference>
<protein>
    <submittedName>
        <fullName evidence="2">Uncharacterized protein</fullName>
    </submittedName>
</protein>
<gene>
    <name evidence="2" type="ORF">NOR51B_2514</name>
</gene>
<dbReference type="STRING" id="565045.NOR51B_2514"/>
<reference evidence="3" key="1">
    <citation type="journal article" date="2013" name="BMC Microbiol.">
        <title>Taxonomy and evolution of bacteriochlorophyll a-containing members of the OM60/NOR5 clade of marine gammaproteobacteria: description of Luminiphilus syltensis gen. nov., sp. nov., reclassification of Haliea rubra as Pseudohaliea rubra gen. nov., comb. nov., and emendation of Chromatocurvus halotolerans.</title>
        <authorList>
            <person name="Spring S."/>
            <person name="Riedel T."/>
            <person name="Sproer C."/>
            <person name="Yan S."/>
            <person name="Harder J."/>
            <person name="Fuchs B.M."/>
        </authorList>
    </citation>
    <scope>NUCLEOTIDE SEQUENCE [LARGE SCALE GENOMIC DNA]</scope>
    <source>
        <strain evidence="3">NOR51-B</strain>
    </source>
</reference>
<proteinExistence type="predicted"/>
<keyword evidence="3" id="KW-1185">Reference proteome</keyword>
<name>B8KTC2_9GAMM</name>
<dbReference type="OrthoDB" id="5741613at2"/>
<keyword evidence="1" id="KW-0812">Transmembrane</keyword>
<organism evidence="2 3">
    <name type="scientific">Luminiphilus syltensis NOR5-1B</name>
    <dbReference type="NCBI Taxonomy" id="565045"/>
    <lineage>
        <taxon>Bacteria</taxon>
        <taxon>Pseudomonadati</taxon>
        <taxon>Pseudomonadota</taxon>
        <taxon>Gammaproteobacteria</taxon>
        <taxon>Cellvibrionales</taxon>
        <taxon>Halieaceae</taxon>
        <taxon>Luminiphilus</taxon>
    </lineage>
</organism>
<evidence type="ECO:0000313" key="3">
    <source>
        <dbReference type="Proteomes" id="UP000004699"/>
    </source>
</evidence>
<accession>B8KTC2</accession>
<evidence type="ECO:0000313" key="2">
    <source>
        <dbReference type="EMBL" id="EED36562.1"/>
    </source>
</evidence>
<dbReference type="RefSeq" id="WP_009021305.1">
    <property type="nucleotide sequence ID" value="NZ_DS999411.1"/>
</dbReference>
<feature type="transmembrane region" description="Helical" evidence="1">
    <location>
        <begin position="21"/>
        <end position="40"/>
    </location>
</feature>
<dbReference type="HOGENOM" id="CLU_2437292_0_0_6"/>
<evidence type="ECO:0000256" key="1">
    <source>
        <dbReference type="SAM" id="Phobius"/>
    </source>
</evidence>
<keyword evidence="1" id="KW-1133">Transmembrane helix</keyword>
<sequence>MAYDTKNTLTRLIPLYRWHEMHVASGAAIFLTFASLQWFIRQNKEALVREEVMIPGRGGRVTLVTPLFGDACYRILMKKANQPEENCRDK</sequence>
<dbReference type="EMBL" id="DS999411">
    <property type="protein sequence ID" value="EED36562.1"/>
    <property type="molecule type" value="Genomic_DNA"/>
</dbReference>